<accession>A0ABQ4YQM9</accession>
<evidence type="ECO:0000313" key="3">
    <source>
        <dbReference type="Proteomes" id="UP001151760"/>
    </source>
</evidence>
<dbReference type="Proteomes" id="UP001151760">
    <property type="component" value="Unassembled WGS sequence"/>
</dbReference>
<reference evidence="2" key="2">
    <citation type="submission" date="2022-01" db="EMBL/GenBank/DDBJ databases">
        <authorList>
            <person name="Yamashiro T."/>
            <person name="Shiraishi A."/>
            <person name="Satake H."/>
            <person name="Nakayama K."/>
        </authorList>
    </citation>
    <scope>NUCLEOTIDE SEQUENCE</scope>
</reference>
<comment type="caution">
    <text evidence="2">The sequence shown here is derived from an EMBL/GenBank/DDBJ whole genome shotgun (WGS) entry which is preliminary data.</text>
</comment>
<feature type="region of interest" description="Disordered" evidence="1">
    <location>
        <begin position="35"/>
        <end position="65"/>
    </location>
</feature>
<reference evidence="2" key="1">
    <citation type="journal article" date="2022" name="Int. J. Mol. Sci.">
        <title>Draft Genome of Tanacetum Coccineum: Genomic Comparison of Closely Related Tanacetum-Family Plants.</title>
        <authorList>
            <person name="Yamashiro T."/>
            <person name="Shiraishi A."/>
            <person name="Nakayama K."/>
            <person name="Satake H."/>
        </authorList>
    </citation>
    <scope>NUCLEOTIDE SEQUENCE</scope>
</reference>
<sequence length="267" mass="31482">MMSNSPRMPPCCPKCYHDYEQELAKLKDAKKSAFEVLSNPPQRLRNAKTPSGESESETEAKMPYQSQLDRQTLTIAMHFFRSKTPEQRAAVDLDTHYTQCLWVDASWLPVNDASLYRIIKLMNTLQNVLELKQEEQYYINKGIRHSKPNALRGVPFDETDAEASLYRSYYEVLESLLRSRKRHARNKDVRTELDYYSEEHDEEREMEPRPVRVREATHVLRTRSLRARRHRGRVVEFEEAQNRDGSRVERESEGRRPLERRIEEGGP</sequence>
<proteinExistence type="predicted"/>
<feature type="region of interest" description="Disordered" evidence="1">
    <location>
        <begin position="234"/>
        <end position="267"/>
    </location>
</feature>
<gene>
    <name evidence="2" type="ORF">Tco_0729743</name>
</gene>
<keyword evidence="3" id="KW-1185">Reference proteome</keyword>
<organism evidence="2 3">
    <name type="scientific">Tanacetum coccineum</name>
    <dbReference type="NCBI Taxonomy" id="301880"/>
    <lineage>
        <taxon>Eukaryota</taxon>
        <taxon>Viridiplantae</taxon>
        <taxon>Streptophyta</taxon>
        <taxon>Embryophyta</taxon>
        <taxon>Tracheophyta</taxon>
        <taxon>Spermatophyta</taxon>
        <taxon>Magnoliopsida</taxon>
        <taxon>eudicotyledons</taxon>
        <taxon>Gunneridae</taxon>
        <taxon>Pentapetalae</taxon>
        <taxon>asterids</taxon>
        <taxon>campanulids</taxon>
        <taxon>Asterales</taxon>
        <taxon>Asteraceae</taxon>
        <taxon>Asteroideae</taxon>
        <taxon>Anthemideae</taxon>
        <taxon>Anthemidinae</taxon>
        <taxon>Tanacetum</taxon>
    </lineage>
</organism>
<dbReference type="EMBL" id="BQNB010010629">
    <property type="protein sequence ID" value="GJS79862.1"/>
    <property type="molecule type" value="Genomic_DNA"/>
</dbReference>
<evidence type="ECO:0000256" key="1">
    <source>
        <dbReference type="SAM" id="MobiDB-lite"/>
    </source>
</evidence>
<name>A0ABQ4YQM9_9ASTR</name>
<evidence type="ECO:0000313" key="2">
    <source>
        <dbReference type="EMBL" id="GJS79862.1"/>
    </source>
</evidence>
<protein>
    <submittedName>
        <fullName evidence="2">Uncharacterized protein</fullName>
    </submittedName>
</protein>